<dbReference type="Gene3D" id="3.40.190.10">
    <property type="entry name" value="Periplasmic binding protein-like II"/>
    <property type="match status" value="1"/>
</dbReference>
<name>A0A4V1LF99_9LACO</name>
<accession>A0A4V1LF99</accession>
<dbReference type="EMBL" id="QXIL01000015">
    <property type="protein sequence ID" value="RXI78118.1"/>
    <property type="molecule type" value="Genomic_DNA"/>
</dbReference>
<keyword evidence="3" id="KW-0813">Transport</keyword>
<evidence type="ECO:0000313" key="8">
    <source>
        <dbReference type="Proteomes" id="UP000290602"/>
    </source>
</evidence>
<dbReference type="InterPro" id="IPR039424">
    <property type="entry name" value="SBP_5"/>
</dbReference>
<dbReference type="SUPFAM" id="SSF53850">
    <property type="entry name" value="Periplasmic binding protein-like II"/>
    <property type="match status" value="1"/>
</dbReference>
<dbReference type="Gene3D" id="3.10.105.10">
    <property type="entry name" value="Dipeptide-binding Protein, Domain 3"/>
    <property type="match status" value="1"/>
</dbReference>
<dbReference type="PANTHER" id="PTHR30290:SF10">
    <property type="entry name" value="PERIPLASMIC OLIGOPEPTIDE-BINDING PROTEIN-RELATED"/>
    <property type="match status" value="1"/>
</dbReference>
<comment type="caution">
    <text evidence="7">The sequence shown here is derived from an EMBL/GenBank/DDBJ whole genome shotgun (WGS) entry which is preliminary data.</text>
</comment>
<dbReference type="Pfam" id="PF00496">
    <property type="entry name" value="SBP_bac_5"/>
    <property type="match status" value="1"/>
</dbReference>
<keyword evidence="5" id="KW-0571">Peptide transport</keyword>
<comment type="subcellular location">
    <subcellularLocation>
        <location evidence="1">Cell envelope</location>
    </subcellularLocation>
</comment>
<dbReference type="GO" id="GO:0043190">
    <property type="term" value="C:ATP-binding cassette (ABC) transporter complex"/>
    <property type="evidence" value="ECO:0007669"/>
    <property type="project" value="InterPro"/>
</dbReference>
<keyword evidence="8" id="KW-1185">Reference proteome</keyword>
<dbReference type="AlphaFoldDB" id="A0A4V1LF99"/>
<dbReference type="PANTHER" id="PTHR30290">
    <property type="entry name" value="PERIPLASMIC BINDING COMPONENT OF ABC TRANSPORTER"/>
    <property type="match status" value="1"/>
</dbReference>
<dbReference type="InterPro" id="IPR030678">
    <property type="entry name" value="Peptide/Ni-bd"/>
</dbReference>
<evidence type="ECO:0000259" key="6">
    <source>
        <dbReference type="Pfam" id="PF00496"/>
    </source>
</evidence>
<evidence type="ECO:0000256" key="1">
    <source>
        <dbReference type="ARBA" id="ARBA00004196"/>
    </source>
</evidence>
<dbReference type="Gene3D" id="3.90.76.10">
    <property type="entry name" value="Dipeptide-binding Protein, Domain 1"/>
    <property type="match status" value="1"/>
</dbReference>
<dbReference type="GO" id="GO:0015833">
    <property type="term" value="P:peptide transport"/>
    <property type="evidence" value="ECO:0007669"/>
    <property type="project" value="UniProtKB-KW"/>
</dbReference>
<feature type="domain" description="Solute-binding protein family 5" evidence="6">
    <location>
        <begin position="81"/>
        <end position="466"/>
    </location>
</feature>
<sequence>MSILTKRSTLVLAGLIVVLGGVFAVRAHSQTTKSTVAQDLNLYEASPITSLDVAHITDNVSSGQLAQVGEGLFRLNAKSQPENALAKKTTVSHDGTVYTIDLKSTGRWSNGDPVTAQDFVYSWRRTLDPKSKSEFTYQFSKIKNANAVAAGKKQPSALGVKATGKHQLKITLAQPTSYFKVILASTTFYPLNQRAVQKYGKRYGSSAQTTVYNGPFKVTKWNGTGDTWTLKKNPTYRDKQAIKLNQLNYRVIKSSATSYNLFQSKKLDAVTLDGEQTRQNQHNSNLKTLASGRIGFIQYNQQDTTAANRNLRTAISLAINRQQLTQKFLRNGSLPAHTFAVRHMQTAPKTGHDFTQDATVAQTADYAPKQAQQHFQTALKRLHRSKINLTLICADDDTTKQLAEFIQGTLNDKLKGLNVDVKAVPFPSMLSAVSKGNFQANLTSWGMDYADPIESLQILKSDNNSNMGHYHSATYDAALTKAEGADALKPAQRYQDLVKAAQTAMHDQAVTPLYDARTNILVNPQVKGVVYNQFDGSADYRHAYVAQNN</sequence>
<proteinExistence type="inferred from homology"/>
<comment type="similarity">
    <text evidence="2">Belongs to the bacterial solute-binding protein 5 family.</text>
</comment>
<protein>
    <submittedName>
        <fullName evidence="7">Peptide ABC transporter substrate-binding protein</fullName>
    </submittedName>
</protein>
<gene>
    <name evidence="7" type="ORF">DXH47_07985</name>
</gene>
<dbReference type="GO" id="GO:0042597">
    <property type="term" value="C:periplasmic space"/>
    <property type="evidence" value="ECO:0007669"/>
    <property type="project" value="UniProtKB-ARBA"/>
</dbReference>
<dbReference type="RefSeq" id="WP_129032824.1">
    <property type="nucleotide sequence ID" value="NZ_CP059603.1"/>
</dbReference>
<evidence type="ECO:0000256" key="5">
    <source>
        <dbReference type="ARBA" id="ARBA00022856"/>
    </source>
</evidence>
<organism evidence="7 8">
    <name type="scientific">Levilactobacillus suantsaii</name>
    <dbReference type="NCBI Taxonomy" id="2292255"/>
    <lineage>
        <taxon>Bacteria</taxon>
        <taxon>Bacillati</taxon>
        <taxon>Bacillota</taxon>
        <taxon>Bacilli</taxon>
        <taxon>Lactobacillales</taxon>
        <taxon>Lactobacillaceae</taxon>
        <taxon>Levilactobacillus</taxon>
    </lineage>
</organism>
<dbReference type="GO" id="GO:0030313">
    <property type="term" value="C:cell envelope"/>
    <property type="evidence" value="ECO:0007669"/>
    <property type="project" value="UniProtKB-SubCell"/>
</dbReference>
<dbReference type="InterPro" id="IPR000914">
    <property type="entry name" value="SBP_5_dom"/>
</dbReference>
<dbReference type="OrthoDB" id="403896at2"/>
<evidence type="ECO:0000256" key="3">
    <source>
        <dbReference type="ARBA" id="ARBA00022448"/>
    </source>
</evidence>
<dbReference type="GO" id="GO:1904680">
    <property type="term" value="F:peptide transmembrane transporter activity"/>
    <property type="evidence" value="ECO:0007669"/>
    <property type="project" value="TreeGrafter"/>
</dbReference>
<keyword evidence="5" id="KW-0653">Protein transport</keyword>
<evidence type="ECO:0000313" key="7">
    <source>
        <dbReference type="EMBL" id="RXI78118.1"/>
    </source>
</evidence>
<dbReference type="FunFam" id="3.90.76.10:FF:000001">
    <property type="entry name" value="Oligopeptide ABC transporter substrate-binding protein"/>
    <property type="match status" value="1"/>
</dbReference>
<keyword evidence="4" id="KW-0732">Signal</keyword>
<dbReference type="Proteomes" id="UP000290602">
    <property type="component" value="Unassembled WGS sequence"/>
</dbReference>
<dbReference type="PIRSF" id="PIRSF002741">
    <property type="entry name" value="MppA"/>
    <property type="match status" value="1"/>
</dbReference>
<dbReference type="CDD" id="cd08504">
    <property type="entry name" value="PBP2_OppA"/>
    <property type="match status" value="1"/>
</dbReference>
<evidence type="ECO:0000256" key="4">
    <source>
        <dbReference type="ARBA" id="ARBA00022729"/>
    </source>
</evidence>
<reference evidence="7 8" key="1">
    <citation type="submission" date="2018-08" db="EMBL/GenBank/DDBJ databases">
        <title>Lactobacillus suantsai sp. nov., isolated from traditional fermented suan-tsai in Taiwan.</title>
        <authorList>
            <person name="Huang C.-H."/>
        </authorList>
    </citation>
    <scope>NUCLEOTIDE SEQUENCE [LARGE SCALE GENOMIC DNA]</scope>
    <source>
        <strain evidence="7 8">BCRC 12945</strain>
    </source>
</reference>
<evidence type="ECO:0000256" key="2">
    <source>
        <dbReference type="ARBA" id="ARBA00005695"/>
    </source>
</evidence>